<dbReference type="Pfam" id="PF05199">
    <property type="entry name" value="GMC_oxred_C"/>
    <property type="match status" value="1"/>
</dbReference>
<keyword evidence="3" id="KW-0285">Flavoprotein</keyword>
<dbReference type="InterPro" id="IPR007867">
    <property type="entry name" value="GMC_OxRtase_C"/>
</dbReference>
<keyword evidence="5" id="KW-0560">Oxidoreductase</keyword>
<dbReference type="RefSeq" id="WP_179721122.1">
    <property type="nucleotide sequence ID" value="NZ_JACBZT010000001.1"/>
</dbReference>
<dbReference type="Pfam" id="PF00732">
    <property type="entry name" value="GMC_oxred_N"/>
    <property type="match status" value="1"/>
</dbReference>
<comment type="caution">
    <text evidence="8">The sequence shown here is derived from an EMBL/GenBank/DDBJ whole genome shotgun (WGS) entry which is preliminary data.</text>
</comment>
<protein>
    <submittedName>
        <fullName evidence="8">Pyranose oxidase</fullName>
    </submittedName>
</protein>
<dbReference type="InterPro" id="IPR000172">
    <property type="entry name" value="GMC_OxRdtase_N"/>
</dbReference>
<dbReference type="GO" id="GO:0050660">
    <property type="term" value="F:flavin adenine dinucleotide binding"/>
    <property type="evidence" value="ECO:0007669"/>
    <property type="project" value="InterPro"/>
</dbReference>
<name>A0A853CPR5_9ACTN</name>
<gene>
    <name evidence="8" type="ORF">GGQ55_004770</name>
</gene>
<comment type="cofactor">
    <cofactor evidence="1">
        <name>FAD</name>
        <dbReference type="ChEBI" id="CHEBI:57692"/>
    </cofactor>
</comment>
<dbReference type="PANTHER" id="PTHR42784:SF1">
    <property type="entry name" value="PYRANOSE 2-OXIDASE"/>
    <property type="match status" value="1"/>
</dbReference>
<evidence type="ECO:0000259" key="7">
    <source>
        <dbReference type="Pfam" id="PF05199"/>
    </source>
</evidence>
<dbReference type="AlphaFoldDB" id="A0A853CPR5"/>
<sequence length="521" mass="56042">MSRTFPTHVDVAIVGSGPTGAAYARILTEQARGATIALFEAGPVLTDPPGMHVKNIADLDERLVAQRRSEGVRPHTATKEEAAYSDPSKRVVRPGTSLLPEGFQEPGEDGIPAIAMSTNVGGMGAHWTCACPRPGDAERIDFVPDLDELIGEGERLLGVDRHPFDDAPYADVVRERLAAEFDRGRPEERRVQPMPLAVHRRDDGALVWSGADIVFGDVTRSNPNFALFASAPVRRVLVEDGRAVGVVVRDLTDGAEHEVRARYVVVAADALRTPQVLFASGIRPKALGRYLNDQPQMVFAVRLTDVAHTAEEQHDPRGDTAITEQSGVQWVPYTDADPFHGQVMQLDASPIPLVGDDVPAPGSIVGLGWFCGKDLQESDRVEFSDTETDDYGMPKPRIRYRLTERDHETIARARESILRAARSLGEFIGDEPLMLSGGASLHYQGTTRMGPADDGTSVCGPTSEVWGVAGLYVAGNNVIPTPIACNPTLTSVALAVGGARDIARRLATGSDTALVAASERE</sequence>
<feature type="domain" description="Glucose-methanol-choline oxidoreductase N-terminal" evidence="6">
    <location>
        <begin position="221"/>
        <end position="295"/>
    </location>
</feature>
<dbReference type="PANTHER" id="PTHR42784">
    <property type="entry name" value="PYRANOSE 2-OXIDASE"/>
    <property type="match status" value="1"/>
</dbReference>
<dbReference type="SUPFAM" id="SSF54373">
    <property type="entry name" value="FAD-linked reductases, C-terminal domain"/>
    <property type="match status" value="1"/>
</dbReference>
<dbReference type="Gene3D" id="3.50.50.60">
    <property type="entry name" value="FAD/NAD(P)-binding domain"/>
    <property type="match status" value="3"/>
</dbReference>
<evidence type="ECO:0000256" key="2">
    <source>
        <dbReference type="ARBA" id="ARBA00010790"/>
    </source>
</evidence>
<dbReference type="EMBL" id="JACBZT010000001">
    <property type="protein sequence ID" value="NYJ08492.1"/>
    <property type="molecule type" value="Genomic_DNA"/>
</dbReference>
<dbReference type="InterPro" id="IPR051473">
    <property type="entry name" value="P2Ox-like"/>
</dbReference>
<comment type="similarity">
    <text evidence="2">Belongs to the GMC oxidoreductase family.</text>
</comment>
<evidence type="ECO:0000256" key="3">
    <source>
        <dbReference type="ARBA" id="ARBA00022630"/>
    </source>
</evidence>
<accession>A0A853CPR5</accession>
<evidence type="ECO:0000256" key="1">
    <source>
        <dbReference type="ARBA" id="ARBA00001974"/>
    </source>
</evidence>
<evidence type="ECO:0000259" key="6">
    <source>
        <dbReference type="Pfam" id="PF00732"/>
    </source>
</evidence>
<keyword evidence="4" id="KW-0274">FAD</keyword>
<organism evidence="8 9">
    <name type="scientific">Petropleomorpha daqingensis</name>
    <dbReference type="NCBI Taxonomy" id="2026353"/>
    <lineage>
        <taxon>Bacteria</taxon>
        <taxon>Bacillati</taxon>
        <taxon>Actinomycetota</taxon>
        <taxon>Actinomycetes</taxon>
        <taxon>Geodermatophilales</taxon>
        <taxon>Geodermatophilaceae</taxon>
        <taxon>Petropleomorpha</taxon>
    </lineage>
</organism>
<evidence type="ECO:0000313" key="8">
    <source>
        <dbReference type="EMBL" id="NYJ08492.1"/>
    </source>
</evidence>
<dbReference type="Proteomes" id="UP000541969">
    <property type="component" value="Unassembled WGS sequence"/>
</dbReference>
<evidence type="ECO:0000313" key="9">
    <source>
        <dbReference type="Proteomes" id="UP000541969"/>
    </source>
</evidence>
<feature type="domain" description="Glucose-methanol-choline oxidoreductase C-terminal" evidence="7">
    <location>
        <begin position="380"/>
        <end position="495"/>
    </location>
</feature>
<keyword evidence="9" id="KW-1185">Reference proteome</keyword>
<dbReference type="InterPro" id="IPR036188">
    <property type="entry name" value="FAD/NAD-bd_sf"/>
</dbReference>
<proteinExistence type="inferred from homology"/>
<evidence type="ECO:0000256" key="5">
    <source>
        <dbReference type="ARBA" id="ARBA00023002"/>
    </source>
</evidence>
<reference evidence="8 9" key="1">
    <citation type="submission" date="2020-07" db="EMBL/GenBank/DDBJ databases">
        <title>Sequencing the genomes of 1000 actinobacteria strains.</title>
        <authorList>
            <person name="Klenk H.-P."/>
        </authorList>
    </citation>
    <scope>NUCLEOTIDE SEQUENCE [LARGE SCALE GENOMIC DNA]</scope>
    <source>
        <strain evidence="8 9">DSM 104001</strain>
    </source>
</reference>
<dbReference type="SUPFAM" id="SSF51905">
    <property type="entry name" value="FAD/NAD(P)-binding domain"/>
    <property type="match status" value="1"/>
</dbReference>
<evidence type="ECO:0000256" key="4">
    <source>
        <dbReference type="ARBA" id="ARBA00022827"/>
    </source>
</evidence>
<dbReference type="GO" id="GO:0016614">
    <property type="term" value="F:oxidoreductase activity, acting on CH-OH group of donors"/>
    <property type="evidence" value="ECO:0007669"/>
    <property type="project" value="InterPro"/>
</dbReference>